<evidence type="ECO:0000256" key="10">
    <source>
        <dbReference type="SAM" id="MobiDB-lite"/>
    </source>
</evidence>
<dbReference type="Proteomes" id="UP000001294">
    <property type="component" value="Unassembled WGS sequence"/>
</dbReference>
<feature type="transmembrane region" description="Helical" evidence="11">
    <location>
        <begin position="303"/>
        <end position="322"/>
    </location>
</feature>
<keyword evidence="4" id="KW-0999">Mitochondrion inner membrane</keyword>
<feature type="transmembrane region" description="Helical" evidence="11">
    <location>
        <begin position="273"/>
        <end position="291"/>
    </location>
</feature>
<evidence type="ECO:0000256" key="11">
    <source>
        <dbReference type="SAM" id="Phobius"/>
    </source>
</evidence>
<dbReference type="HOGENOM" id="CLU_029282_5_0_1"/>
<feature type="region of interest" description="Disordered" evidence="10">
    <location>
        <begin position="431"/>
        <end position="458"/>
    </location>
</feature>
<evidence type="ECO:0000313" key="13">
    <source>
        <dbReference type="EMBL" id="EEA24269.1"/>
    </source>
</evidence>
<protein>
    <submittedName>
        <fullName evidence="13">Mitochondrial export translocase Oxa1, putative</fullName>
    </submittedName>
</protein>
<keyword evidence="8 11" id="KW-0472">Membrane</keyword>
<evidence type="ECO:0000256" key="1">
    <source>
        <dbReference type="ARBA" id="ARBA00004448"/>
    </source>
</evidence>
<proteinExistence type="inferred from homology"/>
<dbReference type="GO" id="GO:0032979">
    <property type="term" value="P:protein insertion into mitochondrial inner membrane from matrix"/>
    <property type="evidence" value="ECO:0007669"/>
    <property type="project" value="TreeGrafter"/>
</dbReference>
<dbReference type="InterPro" id="IPR001708">
    <property type="entry name" value="YidC/ALB3/OXA1/COX18"/>
</dbReference>
<evidence type="ECO:0000256" key="5">
    <source>
        <dbReference type="ARBA" id="ARBA00022946"/>
    </source>
</evidence>
<comment type="similarity">
    <text evidence="2 9">Belongs to the OXA1/ALB3/YidC family.</text>
</comment>
<dbReference type="PANTHER" id="PTHR12428:SF66">
    <property type="entry name" value="MITOCHONDRIAL INNER MEMBRANE PROTEIN OXA1L"/>
    <property type="match status" value="1"/>
</dbReference>
<evidence type="ECO:0000313" key="14">
    <source>
        <dbReference type="Proteomes" id="UP000001294"/>
    </source>
</evidence>
<name>B6QFN4_TALMQ</name>
<dbReference type="PhylomeDB" id="B6QFN4"/>
<dbReference type="OrthoDB" id="2148490at2759"/>
<feature type="region of interest" description="Disordered" evidence="10">
    <location>
        <begin position="493"/>
        <end position="518"/>
    </location>
</feature>
<dbReference type="CDD" id="cd20069">
    <property type="entry name" value="5TM_Oxa1-like"/>
    <property type="match status" value="1"/>
</dbReference>
<keyword evidence="5" id="KW-0809">Transit peptide</keyword>
<sequence length="518" mass="57296">MWNLEIIPAQDLSIIAGNMIGSRSLSRAAARGSARNISFIKPVSSARSLSSIASRPILSTSQNCRLRLKSSSYLPPVSVSSLSFARFNSTSTESAQATGDVTPLGESQLPSIDDIPEKIGYLKDLGLDYGWGPSAFMEWLIEHIHIWGGMPWYASIAVAAIVTRLALFHPALKAADNAAKTSPIKDEMMELRKKRMQLLSQGRQLDAAKAKVELDDLYAKHDIKMWRNFVPLLQIPLGFGIFRVVRGMTTLPIPGLVVEEFAWIHDLTSYDPYYVLPILTSGFMYLAMRKGMDSGVNEMGKTALGRSITIGLPAMSLLFIAWQPAALQLYFAVSSLFSLGQGYLFNTPVTRKALGIAPAYKPPVNGEGKDSLRMIQQEFLSQMRKMNESGEVSGSSTKPNNISMLDKMVNNAKKEYSTMKKEMGDKVRTFTDANSSAKNHDGTPAAAPRLSAAEKQSALSYKAQREIEDAHELAERNRKRTQEYEAYIAQQQANANQAWKQKGREALKQSAKKSRSRK</sequence>
<accession>B6QFN4</accession>
<dbReference type="GO" id="GO:0032977">
    <property type="term" value="F:membrane insertase activity"/>
    <property type="evidence" value="ECO:0007669"/>
    <property type="project" value="InterPro"/>
</dbReference>
<evidence type="ECO:0000256" key="4">
    <source>
        <dbReference type="ARBA" id="ARBA00022792"/>
    </source>
</evidence>
<dbReference type="STRING" id="441960.B6QFN4"/>
<dbReference type="Pfam" id="PF02096">
    <property type="entry name" value="60KD_IMP"/>
    <property type="match status" value="1"/>
</dbReference>
<evidence type="ECO:0000256" key="8">
    <source>
        <dbReference type="ARBA" id="ARBA00023136"/>
    </source>
</evidence>
<organism evidence="13 14">
    <name type="scientific">Talaromyces marneffei (strain ATCC 18224 / CBS 334.59 / QM 7333)</name>
    <name type="common">Penicillium marneffei</name>
    <dbReference type="NCBI Taxonomy" id="441960"/>
    <lineage>
        <taxon>Eukaryota</taxon>
        <taxon>Fungi</taxon>
        <taxon>Dikarya</taxon>
        <taxon>Ascomycota</taxon>
        <taxon>Pezizomycotina</taxon>
        <taxon>Eurotiomycetes</taxon>
        <taxon>Eurotiomycetidae</taxon>
        <taxon>Eurotiales</taxon>
        <taxon>Trichocomaceae</taxon>
        <taxon>Talaromyces</taxon>
        <taxon>Talaromyces sect. Talaromyces</taxon>
    </lineage>
</organism>
<evidence type="ECO:0000256" key="6">
    <source>
        <dbReference type="ARBA" id="ARBA00022989"/>
    </source>
</evidence>
<keyword evidence="7" id="KW-0496">Mitochondrion</keyword>
<comment type="subcellular location">
    <subcellularLocation>
        <location evidence="9">Membrane</location>
        <topology evidence="9">Multi-pass membrane protein</topology>
    </subcellularLocation>
    <subcellularLocation>
        <location evidence="1">Mitochondrion inner membrane</location>
        <topology evidence="1">Multi-pass membrane protein</topology>
    </subcellularLocation>
</comment>
<feature type="domain" description="Membrane insertase YidC/Oxa/ALB C-terminal" evidence="12">
    <location>
        <begin position="152"/>
        <end position="346"/>
    </location>
</feature>
<feature type="transmembrane region" description="Helical" evidence="11">
    <location>
        <begin position="229"/>
        <end position="253"/>
    </location>
</feature>
<dbReference type="PANTHER" id="PTHR12428">
    <property type="entry name" value="OXA1"/>
    <property type="match status" value="1"/>
</dbReference>
<keyword evidence="6 11" id="KW-1133">Transmembrane helix</keyword>
<dbReference type="EMBL" id="DS995901">
    <property type="protein sequence ID" value="EEA24269.1"/>
    <property type="molecule type" value="Genomic_DNA"/>
</dbReference>
<evidence type="ECO:0000256" key="2">
    <source>
        <dbReference type="ARBA" id="ARBA00009877"/>
    </source>
</evidence>
<gene>
    <name evidence="13" type="ORF">PMAA_082740</name>
</gene>
<keyword evidence="3 9" id="KW-0812">Transmembrane</keyword>
<evidence type="ECO:0000256" key="9">
    <source>
        <dbReference type="RuleBase" id="RU003945"/>
    </source>
</evidence>
<evidence type="ECO:0000256" key="3">
    <source>
        <dbReference type="ARBA" id="ARBA00022692"/>
    </source>
</evidence>
<dbReference type="VEuPathDB" id="FungiDB:PMAA_082740"/>
<dbReference type="InterPro" id="IPR028055">
    <property type="entry name" value="YidC/Oxa/ALB_C"/>
</dbReference>
<dbReference type="GO" id="GO:0005743">
    <property type="term" value="C:mitochondrial inner membrane"/>
    <property type="evidence" value="ECO:0007669"/>
    <property type="project" value="UniProtKB-SubCell"/>
</dbReference>
<evidence type="ECO:0000259" key="12">
    <source>
        <dbReference type="Pfam" id="PF02096"/>
    </source>
</evidence>
<evidence type="ECO:0000256" key="7">
    <source>
        <dbReference type="ARBA" id="ARBA00023128"/>
    </source>
</evidence>
<dbReference type="AlphaFoldDB" id="B6QFN4"/>
<reference evidence="14" key="1">
    <citation type="journal article" date="2015" name="Genome Announc.">
        <title>Genome sequence of the AIDS-associated pathogen Penicillium marneffei (ATCC18224) and its near taxonomic relative Talaromyces stipitatus (ATCC10500).</title>
        <authorList>
            <person name="Nierman W.C."/>
            <person name="Fedorova-Abrams N.D."/>
            <person name="Andrianopoulos A."/>
        </authorList>
    </citation>
    <scope>NUCLEOTIDE SEQUENCE [LARGE SCALE GENOMIC DNA]</scope>
    <source>
        <strain evidence="14">ATCC 18224 / CBS 334.59 / QM 7333</strain>
    </source>
</reference>
<keyword evidence="14" id="KW-1185">Reference proteome</keyword>